<comment type="similarity">
    <text evidence="2">Belongs to the glycosyl hydrolase 3 family.</text>
</comment>
<dbReference type="GO" id="GO:0046556">
    <property type="term" value="F:alpha-L-arabinofuranosidase activity"/>
    <property type="evidence" value="ECO:0007669"/>
    <property type="project" value="TreeGrafter"/>
</dbReference>
<evidence type="ECO:0000256" key="10">
    <source>
        <dbReference type="ARBA" id="ARBA00024574"/>
    </source>
</evidence>
<evidence type="ECO:0000256" key="12">
    <source>
        <dbReference type="SAM" id="SignalP"/>
    </source>
</evidence>
<dbReference type="GO" id="GO:0031222">
    <property type="term" value="P:arabinan catabolic process"/>
    <property type="evidence" value="ECO:0007669"/>
    <property type="project" value="TreeGrafter"/>
</dbReference>
<evidence type="ECO:0000256" key="3">
    <source>
        <dbReference type="ARBA" id="ARBA00022651"/>
    </source>
</evidence>
<evidence type="ECO:0000256" key="6">
    <source>
        <dbReference type="ARBA" id="ARBA00023180"/>
    </source>
</evidence>
<keyword evidence="8" id="KW-0326">Glycosidase</keyword>
<dbReference type="InterPro" id="IPR013783">
    <property type="entry name" value="Ig-like_fold"/>
</dbReference>
<dbReference type="EMBL" id="PDNB01000130">
    <property type="protein sequence ID" value="PGH04985.1"/>
    <property type="molecule type" value="Genomic_DNA"/>
</dbReference>
<gene>
    <name evidence="14" type="ORF">AJ79_06942</name>
</gene>
<feature type="chain" id="PRO_5013333029" description="xylan 1,4-beta-xylosidase" evidence="12">
    <location>
        <begin position="18"/>
        <end position="757"/>
    </location>
</feature>
<keyword evidence="7" id="KW-0119">Carbohydrate metabolism</keyword>
<dbReference type="InterPro" id="IPR017853">
    <property type="entry name" value="GH"/>
</dbReference>
<keyword evidence="15" id="KW-1185">Reference proteome</keyword>
<keyword evidence="9" id="KW-0624">Polysaccharide degradation</keyword>
<evidence type="ECO:0000256" key="11">
    <source>
        <dbReference type="ARBA" id="ARBA00026107"/>
    </source>
</evidence>
<evidence type="ECO:0000256" key="1">
    <source>
        <dbReference type="ARBA" id="ARBA00004851"/>
    </source>
</evidence>
<dbReference type="InterPro" id="IPR026891">
    <property type="entry name" value="Fn3-like"/>
</dbReference>
<dbReference type="InterPro" id="IPR001764">
    <property type="entry name" value="Glyco_hydro_3_N"/>
</dbReference>
<organism evidence="14 15">
    <name type="scientific">Helicocarpus griseus UAMH5409</name>
    <dbReference type="NCBI Taxonomy" id="1447875"/>
    <lineage>
        <taxon>Eukaryota</taxon>
        <taxon>Fungi</taxon>
        <taxon>Dikarya</taxon>
        <taxon>Ascomycota</taxon>
        <taxon>Pezizomycotina</taxon>
        <taxon>Eurotiomycetes</taxon>
        <taxon>Eurotiomycetidae</taxon>
        <taxon>Onygenales</taxon>
        <taxon>Ajellomycetaceae</taxon>
        <taxon>Helicocarpus</taxon>
    </lineage>
</organism>
<evidence type="ECO:0000256" key="5">
    <source>
        <dbReference type="ARBA" id="ARBA00022801"/>
    </source>
</evidence>
<comment type="catalytic activity">
    <reaction evidence="10">
        <text>Hydrolysis of (1-&gt;4)-beta-D-xylans, to remove successive D-xylose residues from the non-reducing termini.</text>
        <dbReference type="EC" id="3.2.1.37"/>
    </reaction>
</comment>
<dbReference type="InterPro" id="IPR036962">
    <property type="entry name" value="Glyco_hydro_3_N_sf"/>
</dbReference>
<comment type="pathway">
    <text evidence="1">Glycan degradation; xylan degradation.</text>
</comment>
<dbReference type="PANTHER" id="PTHR42721:SF3">
    <property type="entry name" value="BETA-D-XYLOSIDASE 5-RELATED"/>
    <property type="match status" value="1"/>
</dbReference>
<dbReference type="PANTHER" id="PTHR42721">
    <property type="entry name" value="SUGAR HYDROLASE-RELATED"/>
    <property type="match status" value="1"/>
</dbReference>
<evidence type="ECO:0000256" key="4">
    <source>
        <dbReference type="ARBA" id="ARBA00022729"/>
    </source>
</evidence>
<evidence type="ECO:0000256" key="7">
    <source>
        <dbReference type="ARBA" id="ARBA00023277"/>
    </source>
</evidence>
<evidence type="ECO:0000256" key="9">
    <source>
        <dbReference type="ARBA" id="ARBA00023326"/>
    </source>
</evidence>
<keyword evidence="6" id="KW-0325">Glycoprotein</keyword>
<reference evidence="14 15" key="1">
    <citation type="submission" date="2017-10" db="EMBL/GenBank/DDBJ databases">
        <title>Comparative genomics in systemic dimorphic fungi from Ajellomycetaceae.</title>
        <authorList>
            <person name="Munoz J.F."/>
            <person name="Mcewen J.G."/>
            <person name="Clay O.K."/>
            <person name="Cuomo C.A."/>
        </authorList>
    </citation>
    <scope>NUCLEOTIDE SEQUENCE [LARGE SCALE GENOMIC DNA]</scope>
    <source>
        <strain evidence="14 15">UAMH5409</strain>
    </source>
</reference>
<evidence type="ECO:0000259" key="13">
    <source>
        <dbReference type="SMART" id="SM01217"/>
    </source>
</evidence>
<comment type="caution">
    <text evidence="14">The sequence shown here is derived from an EMBL/GenBank/DDBJ whole genome shotgun (WGS) entry which is preliminary data.</text>
</comment>
<dbReference type="GO" id="GO:0009044">
    <property type="term" value="F:xylan 1,4-beta-xylosidase activity"/>
    <property type="evidence" value="ECO:0007669"/>
    <property type="project" value="UniProtKB-EC"/>
</dbReference>
<dbReference type="EC" id="3.2.1.37" evidence="11"/>
<dbReference type="OrthoDB" id="47059at2759"/>
<evidence type="ECO:0000313" key="15">
    <source>
        <dbReference type="Proteomes" id="UP000223968"/>
    </source>
</evidence>
<dbReference type="InterPro" id="IPR036881">
    <property type="entry name" value="Glyco_hydro_3_C_sf"/>
</dbReference>
<name>A0A2B7X7P1_9EURO</name>
<evidence type="ECO:0000256" key="8">
    <source>
        <dbReference type="ARBA" id="ARBA00023295"/>
    </source>
</evidence>
<keyword evidence="4 12" id="KW-0732">Signal</keyword>
<keyword evidence="3" id="KW-0858">Xylan degradation</keyword>
<dbReference type="Pfam" id="PF01915">
    <property type="entry name" value="Glyco_hydro_3_C"/>
    <property type="match status" value="1"/>
</dbReference>
<keyword evidence="5" id="KW-0378">Hydrolase</keyword>
<protein>
    <recommendedName>
        <fullName evidence="11">xylan 1,4-beta-xylosidase</fullName>
        <ecNumber evidence="11">3.2.1.37</ecNumber>
    </recommendedName>
</protein>
<accession>A0A2B7X7P1</accession>
<dbReference type="SUPFAM" id="SSF52279">
    <property type="entry name" value="Beta-D-glucan exohydrolase, C-terminal domain"/>
    <property type="match status" value="1"/>
</dbReference>
<dbReference type="Pfam" id="PF00933">
    <property type="entry name" value="Glyco_hydro_3"/>
    <property type="match status" value="1"/>
</dbReference>
<evidence type="ECO:0000313" key="14">
    <source>
        <dbReference type="EMBL" id="PGH04985.1"/>
    </source>
</evidence>
<dbReference type="InterPro" id="IPR044993">
    <property type="entry name" value="BXL"/>
</dbReference>
<dbReference type="STRING" id="1447875.A0A2B7X7P1"/>
<dbReference type="PRINTS" id="PR00133">
    <property type="entry name" value="GLHYDRLASE3"/>
</dbReference>
<dbReference type="SMART" id="SM01217">
    <property type="entry name" value="Fn3_like"/>
    <property type="match status" value="1"/>
</dbReference>
<dbReference type="GO" id="GO:0045493">
    <property type="term" value="P:xylan catabolic process"/>
    <property type="evidence" value="ECO:0007669"/>
    <property type="project" value="UniProtKB-UniPathway"/>
</dbReference>
<sequence>MQRYVTVATCLASLVAAQTYTFPDCVNGPLASNKVCDRLATPSERAAALVAALEPTEKLQNIIRSAKGAPRIGLPAYNWWNEALHGVAYSPNVTFADEPPFDSATSFPMPLLMAATFDDELIERVGDIVGKEARAWGNYGYSGIDFWTPNVNPFRDPRWGRGSETPGEDALQVSRYAAAMVRGLEGYKSERRIVATCKHYAGNDFEDWGGSTRHDFDAKITLQDLAEYHLLPFQQCARDSKVGSIMCAYNAVNGVPSCANEYLLQTVLREHWNWTENNNHVTSDCEAVYDVWGNHHYASSNAEGTAMCFNAGTDNSCEYQVSSDIPGAWEQGLLTEDVVDRSLLRSFEALVHAGYFDGAHSAYATLNASDVNTPEAQDLALQTAVDGIVLLKNDEDTLPLDLSPGANIAMIGFWASDSSKVIGGYSGNPPFTRSPAYAAEDMGFTVHSATGPVLESNDAPDNWTADALAAAEKSDYILYFGGLDTSAAGEEKDRYSLEWPEAQRTLLGALSGLSKPLVVVQLGDQLDDTELLEMKEINSIMWASWPGQDGGTAVMKLITGAASPAGRLPVTQYPASYADAIPLTDMNLRPSGSYPGRTYRWYLTPVQGYGFGLHYTTFKPSFGSSPASLSIQELVAECEMPYPDTCPLPPLHVKVANEGKRISDYVALAFIAGEFGPEPYPIKTLGAYARLRGIEPGTDAEAELAWKLGDLARRDEDGNTVLYPGTYTVMLDEPVKATMEFELTGEPAILDKWPAPN</sequence>
<feature type="domain" description="Fibronectin type III-like" evidence="13">
    <location>
        <begin position="665"/>
        <end position="735"/>
    </location>
</feature>
<dbReference type="Gene3D" id="3.40.50.1700">
    <property type="entry name" value="Glycoside hydrolase family 3 C-terminal domain"/>
    <property type="match status" value="1"/>
</dbReference>
<dbReference type="Proteomes" id="UP000223968">
    <property type="component" value="Unassembled WGS sequence"/>
</dbReference>
<evidence type="ECO:0000256" key="2">
    <source>
        <dbReference type="ARBA" id="ARBA00005336"/>
    </source>
</evidence>
<dbReference type="Gene3D" id="2.60.40.10">
    <property type="entry name" value="Immunoglobulins"/>
    <property type="match status" value="1"/>
</dbReference>
<dbReference type="AlphaFoldDB" id="A0A2B7X7P1"/>
<proteinExistence type="inferred from homology"/>
<dbReference type="Gene3D" id="3.20.20.300">
    <property type="entry name" value="Glycoside hydrolase, family 3, N-terminal domain"/>
    <property type="match status" value="1"/>
</dbReference>
<dbReference type="UniPathway" id="UPA00114"/>
<dbReference type="SUPFAM" id="SSF51445">
    <property type="entry name" value="(Trans)glycosidases"/>
    <property type="match status" value="1"/>
</dbReference>
<feature type="signal peptide" evidence="12">
    <location>
        <begin position="1"/>
        <end position="17"/>
    </location>
</feature>
<dbReference type="InterPro" id="IPR002772">
    <property type="entry name" value="Glyco_hydro_3_C"/>
</dbReference>